<protein>
    <submittedName>
        <fullName evidence="2">Uncharacterized protein</fullName>
    </submittedName>
</protein>
<reference evidence="2" key="1">
    <citation type="journal article" date="2020" name="Phytopathology">
        <title>Genome Sequence Resources of Colletotrichum truncatum, C. plurivorum, C. musicola, and C. sojae: Four Species Pathogenic to Soybean (Glycine max).</title>
        <authorList>
            <person name="Rogerio F."/>
            <person name="Boufleur T.R."/>
            <person name="Ciampi-Guillardi M."/>
            <person name="Sukno S.A."/>
            <person name="Thon M.R."/>
            <person name="Massola Junior N.S."/>
            <person name="Baroncelli R."/>
        </authorList>
    </citation>
    <scope>NUCLEOTIDE SEQUENCE</scope>
    <source>
        <strain evidence="2">LFN0074</strain>
    </source>
</reference>
<organism evidence="2 3">
    <name type="scientific">Colletotrichum musicola</name>
    <dbReference type="NCBI Taxonomy" id="2175873"/>
    <lineage>
        <taxon>Eukaryota</taxon>
        <taxon>Fungi</taxon>
        <taxon>Dikarya</taxon>
        <taxon>Ascomycota</taxon>
        <taxon>Pezizomycotina</taxon>
        <taxon>Sordariomycetes</taxon>
        <taxon>Hypocreomycetidae</taxon>
        <taxon>Glomerellales</taxon>
        <taxon>Glomerellaceae</taxon>
        <taxon>Colletotrichum</taxon>
        <taxon>Colletotrichum orchidearum species complex</taxon>
    </lineage>
</organism>
<name>A0A8H6U6E2_9PEZI</name>
<accession>A0A8H6U6E2</accession>
<dbReference type="AlphaFoldDB" id="A0A8H6U6E2"/>
<sequence>MVSDQRATQRHEQMGWHSWSTKTESKRDRAAAFFFGDSRNSSEESQRLCIQEDAVADVSSPRSPEMS</sequence>
<comment type="caution">
    <text evidence="2">The sequence shown here is derived from an EMBL/GenBank/DDBJ whole genome shotgun (WGS) entry which is preliminary data.</text>
</comment>
<feature type="region of interest" description="Disordered" evidence="1">
    <location>
        <begin position="1"/>
        <end position="67"/>
    </location>
</feature>
<evidence type="ECO:0000313" key="3">
    <source>
        <dbReference type="Proteomes" id="UP000639643"/>
    </source>
</evidence>
<proteinExistence type="predicted"/>
<dbReference type="Proteomes" id="UP000639643">
    <property type="component" value="Unassembled WGS sequence"/>
</dbReference>
<evidence type="ECO:0000313" key="2">
    <source>
        <dbReference type="EMBL" id="KAF6841851.1"/>
    </source>
</evidence>
<dbReference type="EMBL" id="WIGM01000083">
    <property type="protein sequence ID" value="KAF6841851.1"/>
    <property type="molecule type" value="Genomic_DNA"/>
</dbReference>
<evidence type="ECO:0000256" key="1">
    <source>
        <dbReference type="SAM" id="MobiDB-lite"/>
    </source>
</evidence>
<keyword evidence="3" id="KW-1185">Reference proteome</keyword>
<gene>
    <name evidence="2" type="ORF">CMUS01_03454</name>
</gene>